<keyword evidence="2" id="KW-1185">Reference proteome</keyword>
<accession>A0A2H3B9I9</accession>
<name>A0A2H3B9I9_9AGAR</name>
<dbReference type="AlphaFoldDB" id="A0A2H3B9I9"/>
<gene>
    <name evidence="1" type="ORF">ARMSODRAFT_978331</name>
</gene>
<protein>
    <submittedName>
        <fullName evidence="1">Uncharacterized protein</fullName>
    </submittedName>
</protein>
<evidence type="ECO:0000313" key="2">
    <source>
        <dbReference type="Proteomes" id="UP000218334"/>
    </source>
</evidence>
<organism evidence="1 2">
    <name type="scientific">Armillaria solidipes</name>
    <dbReference type="NCBI Taxonomy" id="1076256"/>
    <lineage>
        <taxon>Eukaryota</taxon>
        <taxon>Fungi</taxon>
        <taxon>Dikarya</taxon>
        <taxon>Basidiomycota</taxon>
        <taxon>Agaricomycotina</taxon>
        <taxon>Agaricomycetes</taxon>
        <taxon>Agaricomycetidae</taxon>
        <taxon>Agaricales</taxon>
        <taxon>Marasmiineae</taxon>
        <taxon>Physalacriaceae</taxon>
        <taxon>Armillaria</taxon>
    </lineage>
</organism>
<dbReference type="Proteomes" id="UP000218334">
    <property type="component" value="Unassembled WGS sequence"/>
</dbReference>
<proteinExistence type="predicted"/>
<reference evidence="2" key="1">
    <citation type="journal article" date="2017" name="Nat. Ecol. Evol.">
        <title>Genome expansion and lineage-specific genetic innovations in the forest pathogenic fungi Armillaria.</title>
        <authorList>
            <person name="Sipos G."/>
            <person name="Prasanna A.N."/>
            <person name="Walter M.C."/>
            <person name="O'Connor E."/>
            <person name="Balint B."/>
            <person name="Krizsan K."/>
            <person name="Kiss B."/>
            <person name="Hess J."/>
            <person name="Varga T."/>
            <person name="Slot J."/>
            <person name="Riley R."/>
            <person name="Boka B."/>
            <person name="Rigling D."/>
            <person name="Barry K."/>
            <person name="Lee J."/>
            <person name="Mihaltcheva S."/>
            <person name="LaButti K."/>
            <person name="Lipzen A."/>
            <person name="Waldron R."/>
            <person name="Moloney N.M."/>
            <person name="Sperisen C."/>
            <person name="Kredics L."/>
            <person name="Vagvoelgyi C."/>
            <person name="Patrignani A."/>
            <person name="Fitzpatrick D."/>
            <person name="Nagy I."/>
            <person name="Doyle S."/>
            <person name="Anderson J.B."/>
            <person name="Grigoriev I.V."/>
            <person name="Gueldener U."/>
            <person name="Muensterkoetter M."/>
            <person name="Nagy L.G."/>
        </authorList>
    </citation>
    <scope>NUCLEOTIDE SEQUENCE [LARGE SCALE GENOMIC DNA]</scope>
    <source>
        <strain evidence="2">28-4</strain>
    </source>
</reference>
<dbReference type="SUPFAM" id="SSF52047">
    <property type="entry name" value="RNI-like"/>
    <property type="match status" value="1"/>
</dbReference>
<dbReference type="EMBL" id="KZ293445">
    <property type="protein sequence ID" value="PBK65544.1"/>
    <property type="molecule type" value="Genomic_DNA"/>
</dbReference>
<evidence type="ECO:0000313" key="1">
    <source>
        <dbReference type="EMBL" id="PBK65544.1"/>
    </source>
</evidence>
<sequence>MEYEYDTHICELTVHSSDPARSHSVVPSIAVPNALSLRWCKPDATGLSTVVDLLTAVKTIALQGTSIRRPLSIPPSITEITLWHCSVAEAALMSILSTGGSLAIGGPRTEFLWGEPHSSPVPVHLEELSVNLTGINHWHGSHLCESLQAVSGIKRLCFTGDLDMDVAMLQPIIDKNNISLTQLTIQQEGNELKVIVASMSSVPSRQLQHLTVRIKITVLADEDRERHANSLRRFAQLIYGYAVKAFVSACFRRLQTLENVKYPGINWRNQKRVSTAIDPVVSFLWLSAVFLCWPTTWRMHALSGSTKFTRVYLKAGNWKLLNRAVLCQPSTAMTSTITAAPAAFVPSPPEYLVEEVHANPARIFPSSTPASSYVLMNPAERPVQVLRYTSHFISSVIPQMMAMAGAIGAAEPQGGTSLSSLPPRRNPLNMLQAQLADVISDSASSWDGLPLIDTVLSTPTLPFIAVWYDGTHLGPHASVQALINSTATPFPTLKRTMATHVVAISTIPRGGFPHPAVSLAQCLVRFATTHAIGGHIEVTNASLQTIASRTCSNLTVAVLHIKMITPEARQWIDSLAHNDQVKAKIEKHMTDEEYALIDKNTLTYIMQTTQGLLGTLSTD</sequence>